<accession>A0ABN6KBJ2</accession>
<sequence length="69" mass="8246">MNTFSLSDRDARRLERVIADLSAIVGMDHTEIFDFLRFGVEKELEELKVDYHWEKFRIKIQKKLKKSSS</sequence>
<dbReference type="RefSeq" id="WP_242935388.1">
    <property type="nucleotide sequence ID" value="NZ_AP025028.1"/>
</dbReference>
<evidence type="ECO:0000313" key="1">
    <source>
        <dbReference type="EMBL" id="BDA78337.1"/>
    </source>
</evidence>
<reference evidence="1 2" key="1">
    <citation type="submission" date="2021-08" db="EMBL/GenBank/DDBJ databases">
        <title>Complete genome sequence of Leptospira kobayashii strain E30.</title>
        <authorList>
            <person name="Nakao R."/>
            <person name="Nakamura S."/>
            <person name="Masuzawa T."/>
            <person name="Koizumi N."/>
        </authorList>
    </citation>
    <scope>NUCLEOTIDE SEQUENCE [LARGE SCALE GENOMIC DNA]</scope>
    <source>
        <strain evidence="1 2">E30</strain>
    </source>
</reference>
<dbReference type="EMBL" id="AP025028">
    <property type="protein sequence ID" value="BDA78337.1"/>
    <property type="molecule type" value="Genomic_DNA"/>
</dbReference>
<proteinExistence type="predicted"/>
<keyword evidence="2" id="KW-1185">Reference proteome</keyword>
<dbReference type="Proteomes" id="UP000245263">
    <property type="component" value="Chromosome 1"/>
</dbReference>
<protein>
    <recommendedName>
        <fullName evidence="3">Toxin-antitoxin system, antitoxin component, ribbon-helix-helix domain protein</fullName>
    </recommendedName>
</protein>
<name>A0ABN6KBJ2_9LEPT</name>
<gene>
    <name evidence="1" type="ORF">LPTSP3_g12670</name>
</gene>
<organism evidence="1 2">
    <name type="scientific">Leptospira kobayashii</name>
    <dbReference type="NCBI Taxonomy" id="1917830"/>
    <lineage>
        <taxon>Bacteria</taxon>
        <taxon>Pseudomonadati</taxon>
        <taxon>Spirochaetota</taxon>
        <taxon>Spirochaetia</taxon>
        <taxon>Leptospirales</taxon>
        <taxon>Leptospiraceae</taxon>
        <taxon>Leptospira</taxon>
    </lineage>
</organism>
<evidence type="ECO:0000313" key="2">
    <source>
        <dbReference type="Proteomes" id="UP000245263"/>
    </source>
</evidence>
<evidence type="ECO:0008006" key="3">
    <source>
        <dbReference type="Google" id="ProtNLM"/>
    </source>
</evidence>